<evidence type="ECO:0000313" key="1">
    <source>
        <dbReference type="EMBL" id="AKB73371.1"/>
    </source>
</evidence>
<keyword evidence="2" id="KW-1185">Reference proteome</keyword>
<organism evidence="1 2">
    <name type="scientific">Methanosarcina lacustris Z-7289</name>
    <dbReference type="NCBI Taxonomy" id="1434111"/>
    <lineage>
        <taxon>Archaea</taxon>
        <taxon>Methanobacteriati</taxon>
        <taxon>Methanobacteriota</taxon>
        <taxon>Stenosarchaea group</taxon>
        <taxon>Methanomicrobia</taxon>
        <taxon>Methanosarcinales</taxon>
        <taxon>Methanosarcinaceae</taxon>
        <taxon>Methanosarcina</taxon>
    </lineage>
</organism>
<dbReference type="PATRIC" id="fig|1434111.4.peg.130"/>
<reference evidence="1 2" key="1">
    <citation type="submission" date="2014-07" db="EMBL/GenBank/DDBJ databases">
        <title>Methanogenic archaea and the global carbon cycle.</title>
        <authorList>
            <person name="Henriksen J.R."/>
            <person name="Luke J."/>
            <person name="Reinhart S."/>
            <person name="Benedict M.N."/>
            <person name="Youngblut N.D."/>
            <person name="Metcalf M.E."/>
            <person name="Whitaker R.J."/>
            <person name="Metcalf W.W."/>
        </authorList>
    </citation>
    <scope>NUCLEOTIDE SEQUENCE [LARGE SCALE GENOMIC DNA]</scope>
    <source>
        <strain evidence="1 2">Z-7289</strain>
    </source>
</reference>
<accession>A0A0E3S0B2</accession>
<name>A0A0E3S0B2_9EURY</name>
<dbReference type="HOGENOM" id="CLU_1656878_0_0_2"/>
<dbReference type="Proteomes" id="UP000033072">
    <property type="component" value="Chromosome"/>
</dbReference>
<evidence type="ECO:0000313" key="2">
    <source>
        <dbReference type="Proteomes" id="UP000033072"/>
    </source>
</evidence>
<dbReference type="STRING" id="1434111.MSLAZ_0110"/>
<dbReference type="KEGG" id="mls:MSLAZ_0110"/>
<dbReference type="Pfam" id="PF23960">
    <property type="entry name" value="DUF7289"/>
    <property type="match status" value="1"/>
</dbReference>
<protein>
    <submittedName>
        <fullName evidence="1">Uncharacterized protein</fullName>
    </submittedName>
</protein>
<dbReference type="InterPro" id="IPR055713">
    <property type="entry name" value="DUF7289"/>
</dbReference>
<gene>
    <name evidence="1" type="ORF">MSLAZ_0110</name>
</gene>
<dbReference type="AlphaFoldDB" id="A0A0E3S0B2"/>
<proteinExistence type="predicted"/>
<dbReference type="EMBL" id="CP009515">
    <property type="protein sequence ID" value="AKB73371.1"/>
    <property type="molecule type" value="Genomic_DNA"/>
</dbReference>
<sequence>MDQVFRYENGALILAQDNKSLMRQVPSFNMQKTKEGNYTVSIQAIEMKGKADSVSSNTDASLRLTGISAEKLYDSNETGEIDNFTCAIITNYPDAWVSYLNETAGNAELEYDTDYELGKMGSDGVYFSFHPTGSKNLDRLYISKSVIQAELGAGGSLNI</sequence>